<proteinExistence type="predicted"/>
<dbReference type="Proteomes" id="UP000327157">
    <property type="component" value="Chromosome 7"/>
</dbReference>
<evidence type="ECO:0000313" key="1">
    <source>
        <dbReference type="EMBL" id="KAB2595179.1"/>
    </source>
</evidence>
<reference evidence="1 2" key="1">
    <citation type="submission" date="2019-09" db="EMBL/GenBank/DDBJ databases">
        <authorList>
            <person name="Ou C."/>
        </authorList>
    </citation>
    <scope>NUCLEOTIDE SEQUENCE [LARGE SCALE GENOMIC DNA]</scope>
    <source>
        <strain evidence="1">S2</strain>
        <tissue evidence="1">Leaf</tissue>
    </source>
</reference>
<gene>
    <name evidence="1" type="ORF">D8674_030629</name>
</gene>
<comment type="caution">
    <text evidence="1">The sequence shown here is derived from an EMBL/GenBank/DDBJ whole genome shotgun (WGS) entry which is preliminary data.</text>
</comment>
<name>A0A5N5EW40_9ROSA</name>
<sequence>MGVEDGADGVEFLDGEGVERVVGGVGAGFGLDAVFGGAPGKVCCAVEEVGDVRAVRKGGRTN</sequence>
<dbReference type="EMBL" id="SMOL01000781">
    <property type="protein sequence ID" value="KAB2595179.1"/>
    <property type="molecule type" value="Genomic_DNA"/>
</dbReference>
<dbReference type="AlphaFoldDB" id="A0A5N5EW40"/>
<accession>A0A5N5EW40</accession>
<keyword evidence="2" id="KW-1185">Reference proteome</keyword>
<reference evidence="1 2" key="3">
    <citation type="submission" date="2019-11" db="EMBL/GenBank/DDBJ databases">
        <title>A de novo genome assembly of a pear dwarfing rootstock.</title>
        <authorList>
            <person name="Wang F."/>
            <person name="Wang J."/>
            <person name="Li S."/>
            <person name="Zhang Y."/>
            <person name="Fang M."/>
            <person name="Ma L."/>
            <person name="Zhao Y."/>
            <person name="Jiang S."/>
        </authorList>
    </citation>
    <scope>NUCLEOTIDE SEQUENCE [LARGE SCALE GENOMIC DNA]</scope>
    <source>
        <strain evidence="1">S2</strain>
        <tissue evidence="1">Leaf</tissue>
    </source>
</reference>
<organism evidence="1 2">
    <name type="scientific">Pyrus ussuriensis x Pyrus communis</name>
    <dbReference type="NCBI Taxonomy" id="2448454"/>
    <lineage>
        <taxon>Eukaryota</taxon>
        <taxon>Viridiplantae</taxon>
        <taxon>Streptophyta</taxon>
        <taxon>Embryophyta</taxon>
        <taxon>Tracheophyta</taxon>
        <taxon>Spermatophyta</taxon>
        <taxon>Magnoliopsida</taxon>
        <taxon>eudicotyledons</taxon>
        <taxon>Gunneridae</taxon>
        <taxon>Pentapetalae</taxon>
        <taxon>rosids</taxon>
        <taxon>fabids</taxon>
        <taxon>Rosales</taxon>
        <taxon>Rosaceae</taxon>
        <taxon>Amygdaloideae</taxon>
        <taxon>Maleae</taxon>
        <taxon>Pyrus</taxon>
    </lineage>
</organism>
<reference evidence="2" key="2">
    <citation type="submission" date="2019-10" db="EMBL/GenBank/DDBJ databases">
        <title>A de novo genome assembly of a pear dwarfing rootstock.</title>
        <authorList>
            <person name="Wang F."/>
            <person name="Wang J."/>
            <person name="Li S."/>
            <person name="Zhang Y."/>
            <person name="Fang M."/>
            <person name="Ma L."/>
            <person name="Zhao Y."/>
            <person name="Jiang S."/>
        </authorList>
    </citation>
    <scope>NUCLEOTIDE SEQUENCE [LARGE SCALE GENOMIC DNA]</scope>
</reference>
<protein>
    <submittedName>
        <fullName evidence="1">Primary amine oxidase-like</fullName>
    </submittedName>
</protein>
<evidence type="ECO:0000313" key="2">
    <source>
        <dbReference type="Proteomes" id="UP000327157"/>
    </source>
</evidence>